<gene>
    <name evidence="3" type="ORF">V8G54_000087</name>
    <name evidence="2" type="ORF">V8G54_037905</name>
</gene>
<reference evidence="3" key="2">
    <citation type="submission" date="2024-01" db="EMBL/GenBank/DDBJ databases">
        <authorList>
            <person name="Junaid A."/>
            <person name="Bhatia S."/>
        </authorList>
    </citation>
    <scope>NUCLEOTIDE SEQUENCE</scope>
    <source>
        <strain evidence="3">Urdbean</strain>
        <tissue evidence="3">Leaf</tissue>
    </source>
</reference>
<keyword evidence="4" id="KW-1185">Reference proteome</keyword>
<feature type="compositionally biased region" description="Low complexity" evidence="1">
    <location>
        <begin position="148"/>
        <end position="157"/>
    </location>
</feature>
<dbReference type="Proteomes" id="UP001374535">
    <property type="component" value="Chloroplast Pltd"/>
</dbReference>
<protein>
    <submittedName>
        <fullName evidence="3">Uncharacterized protein</fullName>
    </submittedName>
</protein>
<evidence type="ECO:0000313" key="4">
    <source>
        <dbReference type="Proteomes" id="UP001374535"/>
    </source>
</evidence>
<keyword evidence="2" id="KW-0150">Chloroplast</keyword>
<dbReference type="AlphaFoldDB" id="A0AAQ3PKN5"/>
<proteinExistence type="predicted"/>
<dbReference type="EMBL" id="CP144689">
    <property type="protein sequence ID" value="WVY89126.1"/>
    <property type="molecule type" value="Genomic_DNA"/>
</dbReference>
<keyword evidence="2" id="KW-0934">Plastid</keyword>
<evidence type="ECO:0000313" key="2">
    <source>
        <dbReference type="EMBL" id="WVY89126.1"/>
    </source>
</evidence>
<feature type="compositionally biased region" description="Basic and acidic residues" evidence="1">
    <location>
        <begin position="31"/>
        <end position="44"/>
    </location>
</feature>
<evidence type="ECO:0000256" key="1">
    <source>
        <dbReference type="SAM" id="MobiDB-lite"/>
    </source>
</evidence>
<accession>A0AAQ3PKN5</accession>
<organism evidence="3 4">
    <name type="scientific">Vigna mungo</name>
    <name type="common">Black gram</name>
    <name type="synonym">Phaseolus mungo</name>
    <dbReference type="NCBI Taxonomy" id="3915"/>
    <lineage>
        <taxon>Eukaryota</taxon>
        <taxon>Viridiplantae</taxon>
        <taxon>Streptophyta</taxon>
        <taxon>Embryophyta</taxon>
        <taxon>Tracheophyta</taxon>
        <taxon>Spermatophyta</taxon>
        <taxon>Magnoliopsida</taxon>
        <taxon>eudicotyledons</taxon>
        <taxon>Gunneridae</taxon>
        <taxon>Pentapetalae</taxon>
        <taxon>rosids</taxon>
        <taxon>fabids</taxon>
        <taxon>Fabales</taxon>
        <taxon>Fabaceae</taxon>
        <taxon>Papilionoideae</taxon>
        <taxon>50 kb inversion clade</taxon>
        <taxon>NPAAA clade</taxon>
        <taxon>indigoferoid/millettioid clade</taxon>
        <taxon>Phaseoleae</taxon>
        <taxon>Vigna</taxon>
    </lineage>
</organism>
<evidence type="ECO:0000313" key="3">
    <source>
        <dbReference type="EMBL" id="WVZ26917.1"/>
    </source>
</evidence>
<feature type="region of interest" description="Disordered" evidence="1">
    <location>
        <begin position="141"/>
        <end position="160"/>
    </location>
</feature>
<name>A0AAQ3PKN5_VIGMU</name>
<keyword evidence="3" id="KW-0496">Mitochondrion</keyword>
<feature type="region of interest" description="Disordered" evidence="1">
    <location>
        <begin position="1"/>
        <end position="115"/>
    </location>
</feature>
<geneLocation type="mitochondrion" evidence="3"/>
<dbReference type="EMBL" id="CP144701">
    <property type="protein sequence ID" value="WVZ26917.1"/>
    <property type="molecule type" value="Genomic_DNA"/>
</dbReference>
<reference evidence="3 4" key="1">
    <citation type="journal article" date="2023" name="Life. Sci Alliance">
        <title>Evolutionary insights into 3D genome organization and epigenetic landscape of Vigna mungo.</title>
        <authorList>
            <person name="Junaid A."/>
            <person name="Singh B."/>
            <person name="Bhatia S."/>
        </authorList>
    </citation>
    <scope>NUCLEOTIDE SEQUENCE [LARGE SCALE GENOMIC DNA]</scope>
    <source>
        <strain evidence="3">Urdbean</strain>
    </source>
</reference>
<dbReference type="Proteomes" id="UP001374535">
    <property type="component" value="Mitochondrion MT"/>
</dbReference>
<feature type="compositionally biased region" description="Basic and acidic residues" evidence="1">
    <location>
        <begin position="7"/>
        <end position="20"/>
    </location>
</feature>
<sequence length="339" mass="37916">MNPDVLKNAKEGLKKVEKIETPQLTRTPAQRYKDLEARLDEMNRSGEGSGSDPQKSEAPVPSSEGQKPPSINAIKRGKSLDFRLGRNRQRPSCTRPRGQHSWQSERLSPEGMDKRYPFSKGRVSYTTVIRAVGGPFESGGSLPLHEWGQSSGSGSRSVPVRLPPPHSPLVGRVAGVLGRWGFLFLNQFGCVSPVGLTFMSWLDQDGWKFQNVVCGFLTKESPPFSLCHFIQVPCCSPLPEAKDGVEPSFQDLQSDTFPLCYPAKPATSCAKVKRLFFLPRSLFFYICGRSTLYDRRRVTREEGTTSFSLAALLHFPFLIESRKPLHYWYRGQKVASSIC</sequence>